<comment type="caution">
    <text evidence="1">The sequence shown here is derived from an EMBL/GenBank/DDBJ whole genome shotgun (WGS) entry which is preliminary data.</text>
</comment>
<accession>A0ACB8ZHJ4</accession>
<keyword evidence="2" id="KW-1185">Reference proteome</keyword>
<evidence type="ECO:0000313" key="1">
    <source>
        <dbReference type="EMBL" id="KAI3695590.1"/>
    </source>
</evidence>
<evidence type="ECO:0000313" key="2">
    <source>
        <dbReference type="Proteomes" id="UP001056120"/>
    </source>
</evidence>
<reference evidence="1 2" key="2">
    <citation type="journal article" date="2022" name="Mol. Ecol. Resour.">
        <title>The genomes of chicory, endive, great burdock and yacon provide insights into Asteraceae paleo-polyploidization history and plant inulin production.</title>
        <authorList>
            <person name="Fan W."/>
            <person name="Wang S."/>
            <person name="Wang H."/>
            <person name="Wang A."/>
            <person name="Jiang F."/>
            <person name="Liu H."/>
            <person name="Zhao H."/>
            <person name="Xu D."/>
            <person name="Zhang Y."/>
        </authorList>
    </citation>
    <scope>NUCLEOTIDE SEQUENCE [LARGE SCALE GENOMIC DNA]</scope>
    <source>
        <strain evidence="2">cv. Yunnan</strain>
        <tissue evidence="1">Leaves</tissue>
    </source>
</reference>
<name>A0ACB8ZHJ4_9ASTR</name>
<dbReference type="Proteomes" id="UP001056120">
    <property type="component" value="Linkage Group LG26"/>
</dbReference>
<proteinExistence type="predicted"/>
<organism evidence="1 2">
    <name type="scientific">Smallanthus sonchifolius</name>
    <dbReference type="NCBI Taxonomy" id="185202"/>
    <lineage>
        <taxon>Eukaryota</taxon>
        <taxon>Viridiplantae</taxon>
        <taxon>Streptophyta</taxon>
        <taxon>Embryophyta</taxon>
        <taxon>Tracheophyta</taxon>
        <taxon>Spermatophyta</taxon>
        <taxon>Magnoliopsida</taxon>
        <taxon>eudicotyledons</taxon>
        <taxon>Gunneridae</taxon>
        <taxon>Pentapetalae</taxon>
        <taxon>asterids</taxon>
        <taxon>campanulids</taxon>
        <taxon>Asterales</taxon>
        <taxon>Asteraceae</taxon>
        <taxon>Asteroideae</taxon>
        <taxon>Heliantheae alliance</taxon>
        <taxon>Millerieae</taxon>
        <taxon>Smallanthus</taxon>
    </lineage>
</organism>
<reference evidence="2" key="1">
    <citation type="journal article" date="2022" name="Mol. Ecol. Resour.">
        <title>The genomes of chicory, endive, great burdock and yacon provide insights into Asteraceae palaeo-polyploidization history and plant inulin production.</title>
        <authorList>
            <person name="Fan W."/>
            <person name="Wang S."/>
            <person name="Wang H."/>
            <person name="Wang A."/>
            <person name="Jiang F."/>
            <person name="Liu H."/>
            <person name="Zhao H."/>
            <person name="Xu D."/>
            <person name="Zhang Y."/>
        </authorList>
    </citation>
    <scope>NUCLEOTIDE SEQUENCE [LARGE SCALE GENOMIC DNA]</scope>
    <source>
        <strain evidence="2">cv. Yunnan</strain>
    </source>
</reference>
<sequence>MEEVLSEKIVEVPDEMMAFYSLQSKALVGRATNLKSLTDLQHFLNDVGGSEIGVQYLGGLSVLLSFPNSSGSAGGWLESGGGFHEAMHGKVVGGKENRKVKRNSYVLGRAHRKKVISPVQGRPKKRTRKEVEEDTFDLNVLLGLGPVEQEVEPGPEGVLAGPDESLMLSRFDLNKGADGETLGDVAGEGILDGGLEEEGDVNLVVRHSNPAALAEEVDATVS</sequence>
<gene>
    <name evidence="1" type="ORF">L1987_78588</name>
</gene>
<dbReference type="EMBL" id="CM042043">
    <property type="protein sequence ID" value="KAI3695590.1"/>
    <property type="molecule type" value="Genomic_DNA"/>
</dbReference>
<protein>
    <submittedName>
        <fullName evidence="1">Uncharacterized protein</fullName>
    </submittedName>
</protein>